<accession>A0A0L8HCX7</accession>
<dbReference type="AlphaFoldDB" id="A0A0L8HCX7"/>
<organism evidence="2">
    <name type="scientific">Octopus bimaculoides</name>
    <name type="common">California two-spotted octopus</name>
    <dbReference type="NCBI Taxonomy" id="37653"/>
    <lineage>
        <taxon>Eukaryota</taxon>
        <taxon>Metazoa</taxon>
        <taxon>Spiralia</taxon>
        <taxon>Lophotrochozoa</taxon>
        <taxon>Mollusca</taxon>
        <taxon>Cephalopoda</taxon>
        <taxon>Coleoidea</taxon>
        <taxon>Octopodiformes</taxon>
        <taxon>Octopoda</taxon>
        <taxon>Incirrata</taxon>
        <taxon>Octopodidae</taxon>
        <taxon>Octopus</taxon>
    </lineage>
</organism>
<feature type="region of interest" description="Disordered" evidence="1">
    <location>
        <begin position="53"/>
        <end position="77"/>
    </location>
</feature>
<evidence type="ECO:0000313" key="2">
    <source>
        <dbReference type="EMBL" id="KOF87136.1"/>
    </source>
</evidence>
<reference evidence="2" key="1">
    <citation type="submission" date="2015-07" db="EMBL/GenBank/DDBJ databases">
        <title>MeaNS - Measles Nucleotide Surveillance Program.</title>
        <authorList>
            <person name="Tran T."/>
            <person name="Druce J."/>
        </authorList>
    </citation>
    <scope>NUCLEOTIDE SEQUENCE</scope>
    <source>
        <strain evidence="2">UCB-OBI-ISO-001</strain>
        <tissue evidence="2">Gonad</tissue>
    </source>
</reference>
<name>A0A0L8HCX7_OCTBM</name>
<evidence type="ECO:0000256" key="1">
    <source>
        <dbReference type="SAM" id="MobiDB-lite"/>
    </source>
</evidence>
<sequence length="97" mass="11066">MVDKIGRASSRTNHPKKVTFKRHVVTDSFQRAETPIIVSFVFLTTRQIYCSKQKRTDDDNENDDDDDDDDDKDDVESSGGRLAVVMALICMLNFSFC</sequence>
<dbReference type="EMBL" id="KQ418486">
    <property type="protein sequence ID" value="KOF87136.1"/>
    <property type="molecule type" value="Genomic_DNA"/>
</dbReference>
<protein>
    <submittedName>
        <fullName evidence="2">Uncharacterized protein</fullName>
    </submittedName>
</protein>
<gene>
    <name evidence="2" type="ORF">OCBIM_22017373mg</name>
</gene>
<dbReference type="EMBL" id="KQ418486">
    <property type="protein sequence ID" value="KOF87135.1"/>
    <property type="molecule type" value="Genomic_DNA"/>
</dbReference>
<proteinExistence type="predicted"/>
<feature type="compositionally biased region" description="Acidic residues" evidence="1">
    <location>
        <begin position="58"/>
        <end position="76"/>
    </location>
</feature>